<dbReference type="RefSeq" id="WP_272424623.1">
    <property type="nucleotide sequence ID" value="NZ_JAGTJJ010000017.1"/>
</dbReference>
<protein>
    <recommendedName>
        <fullName evidence="5">PEGA domain-containing protein</fullName>
    </recommendedName>
</protein>
<evidence type="ECO:0008006" key="5">
    <source>
        <dbReference type="Google" id="ProtNLM"/>
    </source>
</evidence>
<evidence type="ECO:0000313" key="4">
    <source>
        <dbReference type="Proteomes" id="UP001151081"/>
    </source>
</evidence>
<organism evidence="3 4">
    <name type="scientific">Polyangium jinanense</name>
    <dbReference type="NCBI Taxonomy" id="2829994"/>
    <lineage>
        <taxon>Bacteria</taxon>
        <taxon>Pseudomonadati</taxon>
        <taxon>Myxococcota</taxon>
        <taxon>Polyangia</taxon>
        <taxon>Polyangiales</taxon>
        <taxon>Polyangiaceae</taxon>
        <taxon>Polyangium</taxon>
    </lineage>
</organism>
<evidence type="ECO:0000256" key="1">
    <source>
        <dbReference type="SAM" id="Phobius"/>
    </source>
</evidence>
<reference evidence="3 4" key="1">
    <citation type="submission" date="2021-04" db="EMBL/GenBank/DDBJ databases">
        <title>Genome analysis of Polyangium sp.</title>
        <authorList>
            <person name="Li Y."/>
            <person name="Wang J."/>
        </authorList>
    </citation>
    <scope>NUCLEOTIDE SEQUENCE [LARGE SCALE GENOMIC DNA]</scope>
    <source>
        <strain evidence="3 4">SDU14</strain>
    </source>
</reference>
<accession>A0A9X3X7U0</accession>
<comment type="caution">
    <text evidence="3">The sequence shown here is derived from an EMBL/GenBank/DDBJ whole genome shotgun (WGS) entry which is preliminary data.</text>
</comment>
<keyword evidence="2" id="KW-0732">Signal</keyword>
<feature type="chain" id="PRO_5040732881" description="PEGA domain-containing protein" evidence="2">
    <location>
        <begin position="23"/>
        <end position="308"/>
    </location>
</feature>
<evidence type="ECO:0000256" key="2">
    <source>
        <dbReference type="SAM" id="SignalP"/>
    </source>
</evidence>
<gene>
    <name evidence="3" type="ORF">KEG57_25970</name>
</gene>
<dbReference type="Gene3D" id="1.25.40.10">
    <property type="entry name" value="Tetratricopeptide repeat domain"/>
    <property type="match status" value="1"/>
</dbReference>
<dbReference type="AlphaFoldDB" id="A0A9X3X7U0"/>
<keyword evidence="1" id="KW-0472">Membrane</keyword>
<keyword evidence="1" id="KW-0812">Transmembrane</keyword>
<keyword evidence="1" id="KW-1133">Transmembrane helix</keyword>
<evidence type="ECO:0000313" key="3">
    <source>
        <dbReference type="EMBL" id="MDC3983983.1"/>
    </source>
</evidence>
<proteinExistence type="predicted"/>
<dbReference type="InterPro" id="IPR011990">
    <property type="entry name" value="TPR-like_helical_dom_sf"/>
</dbReference>
<keyword evidence="4" id="KW-1185">Reference proteome</keyword>
<feature type="transmembrane region" description="Helical" evidence="1">
    <location>
        <begin position="261"/>
        <end position="283"/>
    </location>
</feature>
<feature type="signal peptide" evidence="2">
    <location>
        <begin position="1"/>
        <end position="22"/>
    </location>
</feature>
<dbReference type="Proteomes" id="UP001151081">
    <property type="component" value="Unassembled WGS sequence"/>
</dbReference>
<dbReference type="SUPFAM" id="SSF48452">
    <property type="entry name" value="TPR-like"/>
    <property type="match status" value="1"/>
</dbReference>
<name>A0A9X3X7U0_9BACT</name>
<sequence length="308" mass="31483">MKATWGLALGVALTLGVPAALAKEPSKAEVQLAKDMVRDAVVEVKAGRCSDAIPMLEQAIAIHETAEAFLALGECQATTGKLRAAVATWKHGEEIAAAQKDKARREAIEKKRKEIEPRIPTIRLKLPADVSGIVVTIDGEALPASSLGAPVPVDPGTHQIEAKAPGGEAFSTKVEAEDEAKLTVEIKLPGSTNAGPTEPKASSAVPLGTWIAGGAAVALLGGGVASYLLAGAHAEAGEIECRKRVQCGADRIDSVRTFDGLALGAFIGAGLAAGAAVGIWALAPKKAKDEASARVFVGPASVSIVGRF</sequence>
<dbReference type="EMBL" id="JAGTJJ010000017">
    <property type="protein sequence ID" value="MDC3983983.1"/>
    <property type="molecule type" value="Genomic_DNA"/>
</dbReference>